<protein>
    <submittedName>
        <fullName evidence="3">Uncharacterized protein</fullName>
    </submittedName>
</protein>
<organism evidence="3 4">
    <name type="scientific">Labilithrix luteola</name>
    <dbReference type="NCBI Taxonomy" id="1391654"/>
    <lineage>
        <taxon>Bacteria</taxon>
        <taxon>Pseudomonadati</taxon>
        <taxon>Myxococcota</taxon>
        <taxon>Polyangia</taxon>
        <taxon>Polyangiales</taxon>
        <taxon>Labilitrichaceae</taxon>
        <taxon>Labilithrix</taxon>
    </lineage>
</organism>
<feature type="chain" id="PRO_5005465745" evidence="2">
    <location>
        <begin position="30"/>
        <end position="341"/>
    </location>
</feature>
<evidence type="ECO:0000256" key="2">
    <source>
        <dbReference type="SAM" id="SignalP"/>
    </source>
</evidence>
<feature type="transmembrane region" description="Helical" evidence="1">
    <location>
        <begin position="233"/>
        <end position="255"/>
    </location>
</feature>
<dbReference type="KEGG" id="llu:AKJ09_01796"/>
<evidence type="ECO:0000256" key="1">
    <source>
        <dbReference type="SAM" id="Phobius"/>
    </source>
</evidence>
<keyword evidence="4" id="KW-1185">Reference proteome</keyword>
<dbReference type="AlphaFoldDB" id="A0A0K1PNN5"/>
<keyword evidence="1" id="KW-1133">Transmembrane helix</keyword>
<reference evidence="3 4" key="1">
    <citation type="submission" date="2015-08" db="EMBL/GenBank/DDBJ databases">
        <authorList>
            <person name="Babu N.S."/>
            <person name="Beckwith C.J."/>
            <person name="Beseler K.G."/>
            <person name="Brison A."/>
            <person name="Carone J.V."/>
            <person name="Caskin T.P."/>
            <person name="Diamond M."/>
            <person name="Durham M.E."/>
            <person name="Foxe J.M."/>
            <person name="Go M."/>
            <person name="Henderson B.A."/>
            <person name="Jones I.B."/>
            <person name="McGettigan J.A."/>
            <person name="Micheletti S.J."/>
            <person name="Nasrallah M.E."/>
            <person name="Ortiz D."/>
            <person name="Piller C.R."/>
            <person name="Privatt S.R."/>
            <person name="Schneider S.L."/>
            <person name="Sharp S."/>
            <person name="Smith T.C."/>
            <person name="Stanton J.D."/>
            <person name="Ullery H.E."/>
            <person name="Wilson R.J."/>
            <person name="Serrano M.G."/>
            <person name="Buck G."/>
            <person name="Lee V."/>
            <person name="Wang Y."/>
            <person name="Carvalho R."/>
            <person name="Voegtly L."/>
            <person name="Shi R."/>
            <person name="Duckworth R."/>
            <person name="Johnson A."/>
            <person name="Loviza R."/>
            <person name="Walstead R."/>
            <person name="Shah Z."/>
            <person name="Kiflezghi M."/>
            <person name="Wade K."/>
            <person name="Ball S.L."/>
            <person name="Bradley K.W."/>
            <person name="Asai D.J."/>
            <person name="Bowman C.A."/>
            <person name="Russell D.A."/>
            <person name="Pope W.H."/>
            <person name="Jacobs-Sera D."/>
            <person name="Hendrix R.W."/>
            <person name="Hatfull G.F."/>
        </authorList>
    </citation>
    <scope>NUCLEOTIDE SEQUENCE [LARGE SCALE GENOMIC DNA]</scope>
    <source>
        <strain evidence="3 4">DSM 27648</strain>
    </source>
</reference>
<keyword evidence="1" id="KW-0472">Membrane</keyword>
<evidence type="ECO:0000313" key="3">
    <source>
        <dbReference type="EMBL" id="AKU95132.1"/>
    </source>
</evidence>
<feature type="transmembrane region" description="Helical" evidence="1">
    <location>
        <begin position="303"/>
        <end position="325"/>
    </location>
</feature>
<keyword evidence="2" id="KW-0732">Signal</keyword>
<dbReference type="Proteomes" id="UP000064967">
    <property type="component" value="Chromosome"/>
</dbReference>
<evidence type="ECO:0000313" key="4">
    <source>
        <dbReference type="Proteomes" id="UP000064967"/>
    </source>
</evidence>
<feature type="signal peptide" evidence="2">
    <location>
        <begin position="1"/>
        <end position="29"/>
    </location>
</feature>
<proteinExistence type="predicted"/>
<sequence>MIFGVWAVAALAFALLCWNAMRSSSSALAAELARRGIRYQGLSAQGTASPAAQTALDRPLNGILLERSDGIRASISSNPSQGAATLPGFGPVYPQHTLVEVPVALPDQLICAPDRAQVAFGPFSPPPVRTANPHFDQRFGVYVRPEDGHVHRTTPPDAVPWAHSPAAATLFANFDTLGFVAMHVQGGQARILFAPMAVDGLVAAIDTAALLAHPHEGRRPAHRSSPTWQGRAAPIMLCVLGFVPMVIGLPMLSYATEAGVEVAGSDVACPNGGVFKGRFRNNPAKCTLPDGTSYWADEGAFTAWRFALSAPYALAVAAAAAALYFKRRGETLRVVHRNLTS</sequence>
<name>A0A0K1PNN5_9BACT</name>
<accession>A0A0K1PNN5</accession>
<gene>
    <name evidence="3" type="ORF">AKJ09_01796</name>
</gene>
<keyword evidence="1" id="KW-0812">Transmembrane</keyword>
<dbReference type="EMBL" id="CP012333">
    <property type="protein sequence ID" value="AKU95132.1"/>
    <property type="molecule type" value="Genomic_DNA"/>
</dbReference>